<sequence length="320" mass="35446">MVTSLPSFRFSIMPSPTAKLTVPMFIGTLLNWALFGVLLVQIYLYFLAFPKDRLSVKLLIGFILVAEILQTLGDTRNAIRIFGSEWGNLDALDDVGWAWFSVPVMGSTVSAVGQLFYAWRIYVIGRNPFIPVLVSLVAVVQLGGGLWTGSEIMRAQRFSLLQEDNVRATGLWLSASALCDLIIVCGTVFYLLKFRRTGLRSSTNAVVVRIIKISVETGLFCAIFAIVDLYLFVTYKGTNYHLAICTALSKMYSNSIIVILNSRAHIRSTTPDEASRNVSDLIFKSEMGMVSALEAKSIEASETHSSDDTHTDKFPVVERC</sequence>
<proteinExistence type="predicted"/>
<evidence type="ECO:0000313" key="4">
    <source>
        <dbReference type="EMBL" id="KAJ7700835.1"/>
    </source>
</evidence>
<feature type="region of interest" description="Disordered" evidence="1">
    <location>
        <begin position="298"/>
        <end position="320"/>
    </location>
</feature>
<dbReference type="Proteomes" id="UP001221757">
    <property type="component" value="Unassembled WGS sequence"/>
</dbReference>
<gene>
    <name evidence="4" type="ORF">B0H17DRAFT_1046778</name>
</gene>
<keyword evidence="2" id="KW-1133">Transmembrane helix</keyword>
<feature type="transmembrane region" description="Helical" evidence="2">
    <location>
        <begin position="129"/>
        <end position="150"/>
    </location>
</feature>
<feature type="transmembrane region" description="Helical" evidence="2">
    <location>
        <begin position="20"/>
        <end position="47"/>
    </location>
</feature>
<organism evidence="4 5">
    <name type="scientific">Mycena rosella</name>
    <name type="common">Pink bonnet</name>
    <name type="synonym">Agaricus rosellus</name>
    <dbReference type="NCBI Taxonomy" id="1033263"/>
    <lineage>
        <taxon>Eukaryota</taxon>
        <taxon>Fungi</taxon>
        <taxon>Dikarya</taxon>
        <taxon>Basidiomycota</taxon>
        <taxon>Agaricomycotina</taxon>
        <taxon>Agaricomycetes</taxon>
        <taxon>Agaricomycetidae</taxon>
        <taxon>Agaricales</taxon>
        <taxon>Marasmiineae</taxon>
        <taxon>Mycenaceae</taxon>
        <taxon>Mycena</taxon>
    </lineage>
</organism>
<keyword evidence="5" id="KW-1185">Reference proteome</keyword>
<keyword evidence="2" id="KW-0472">Membrane</keyword>
<dbReference type="AlphaFoldDB" id="A0AAD7DVP4"/>
<dbReference type="PANTHER" id="PTHR40465">
    <property type="entry name" value="CHROMOSOME 1, WHOLE GENOME SHOTGUN SEQUENCE"/>
    <property type="match status" value="1"/>
</dbReference>
<dbReference type="Pfam" id="PF20152">
    <property type="entry name" value="DUF6534"/>
    <property type="match status" value="1"/>
</dbReference>
<evidence type="ECO:0000313" key="5">
    <source>
        <dbReference type="Proteomes" id="UP001221757"/>
    </source>
</evidence>
<feature type="transmembrane region" description="Helical" evidence="2">
    <location>
        <begin position="97"/>
        <end position="117"/>
    </location>
</feature>
<protein>
    <recommendedName>
        <fullName evidence="3">DUF6534 domain-containing protein</fullName>
    </recommendedName>
</protein>
<dbReference type="InterPro" id="IPR045339">
    <property type="entry name" value="DUF6534"/>
</dbReference>
<accession>A0AAD7DVP4</accession>
<reference evidence="4" key="1">
    <citation type="submission" date="2023-03" db="EMBL/GenBank/DDBJ databases">
        <title>Massive genome expansion in bonnet fungi (Mycena s.s.) driven by repeated elements and novel gene families across ecological guilds.</title>
        <authorList>
            <consortium name="Lawrence Berkeley National Laboratory"/>
            <person name="Harder C.B."/>
            <person name="Miyauchi S."/>
            <person name="Viragh M."/>
            <person name="Kuo A."/>
            <person name="Thoen E."/>
            <person name="Andreopoulos B."/>
            <person name="Lu D."/>
            <person name="Skrede I."/>
            <person name="Drula E."/>
            <person name="Henrissat B."/>
            <person name="Morin E."/>
            <person name="Kohler A."/>
            <person name="Barry K."/>
            <person name="LaButti K."/>
            <person name="Morin E."/>
            <person name="Salamov A."/>
            <person name="Lipzen A."/>
            <person name="Mereny Z."/>
            <person name="Hegedus B."/>
            <person name="Baldrian P."/>
            <person name="Stursova M."/>
            <person name="Weitz H."/>
            <person name="Taylor A."/>
            <person name="Grigoriev I.V."/>
            <person name="Nagy L.G."/>
            <person name="Martin F."/>
            <person name="Kauserud H."/>
        </authorList>
    </citation>
    <scope>NUCLEOTIDE SEQUENCE</scope>
    <source>
        <strain evidence="4">CBHHK067</strain>
    </source>
</reference>
<feature type="transmembrane region" description="Helical" evidence="2">
    <location>
        <begin position="239"/>
        <end position="260"/>
    </location>
</feature>
<feature type="domain" description="DUF6534" evidence="3">
    <location>
        <begin position="176"/>
        <end position="265"/>
    </location>
</feature>
<evidence type="ECO:0000259" key="3">
    <source>
        <dbReference type="Pfam" id="PF20152"/>
    </source>
</evidence>
<feature type="transmembrane region" description="Helical" evidence="2">
    <location>
        <begin position="54"/>
        <end position="72"/>
    </location>
</feature>
<feature type="transmembrane region" description="Helical" evidence="2">
    <location>
        <begin position="213"/>
        <end position="233"/>
    </location>
</feature>
<keyword evidence="2" id="KW-0812">Transmembrane</keyword>
<comment type="caution">
    <text evidence="4">The sequence shown here is derived from an EMBL/GenBank/DDBJ whole genome shotgun (WGS) entry which is preliminary data.</text>
</comment>
<dbReference type="PANTHER" id="PTHR40465:SF1">
    <property type="entry name" value="DUF6534 DOMAIN-CONTAINING PROTEIN"/>
    <property type="match status" value="1"/>
</dbReference>
<name>A0AAD7DVP4_MYCRO</name>
<evidence type="ECO:0000256" key="1">
    <source>
        <dbReference type="SAM" id="MobiDB-lite"/>
    </source>
</evidence>
<dbReference type="EMBL" id="JARKIE010000019">
    <property type="protein sequence ID" value="KAJ7700835.1"/>
    <property type="molecule type" value="Genomic_DNA"/>
</dbReference>
<feature type="transmembrane region" description="Helical" evidence="2">
    <location>
        <begin position="170"/>
        <end position="192"/>
    </location>
</feature>
<evidence type="ECO:0000256" key="2">
    <source>
        <dbReference type="SAM" id="Phobius"/>
    </source>
</evidence>